<keyword evidence="6" id="KW-1185">Reference proteome</keyword>
<proteinExistence type="inferred from homology"/>
<evidence type="ECO:0000256" key="3">
    <source>
        <dbReference type="ARBA" id="ARBA00022723"/>
    </source>
</evidence>
<dbReference type="InterPro" id="IPR036396">
    <property type="entry name" value="Cyt_P450_sf"/>
</dbReference>
<comment type="similarity">
    <text evidence="1">Belongs to the cytochrome P450 family.</text>
</comment>
<dbReference type="AlphaFoldDB" id="A0AAN9YJU1"/>
<gene>
    <name evidence="5" type="ORF">SLS62_008849</name>
</gene>
<name>A0AAN9YJU1_9PEZI</name>
<evidence type="ECO:0000256" key="1">
    <source>
        <dbReference type="ARBA" id="ARBA00010617"/>
    </source>
</evidence>
<dbReference type="GO" id="GO:0016705">
    <property type="term" value="F:oxidoreductase activity, acting on paired donors, with incorporation or reduction of molecular oxygen"/>
    <property type="evidence" value="ECO:0007669"/>
    <property type="project" value="InterPro"/>
</dbReference>
<evidence type="ECO:0000313" key="5">
    <source>
        <dbReference type="EMBL" id="KAK7747813.1"/>
    </source>
</evidence>
<keyword evidence="3" id="KW-0479">Metal-binding</keyword>
<dbReference type="PANTHER" id="PTHR24305:SF166">
    <property type="entry name" value="CYTOCHROME P450 12A4, MITOCHONDRIAL-RELATED"/>
    <property type="match status" value="1"/>
</dbReference>
<evidence type="ECO:0000256" key="2">
    <source>
        <dbReference type="ARBA" id="ARBA00022617"/>
    </source>
</evidence>
<accession>A0AAN9YJU1</accession>
<organism evidence="5 6">
    <name type="scientific">Diatrype stigma</name>
    <dbReference type="NCBI Taxonomy" id="117547"/>
    <lineage>
        <taxon>Eukaryota</taxon>
        <taxon>Fungi</taxon>
        <taxon>Dikarya</taxon>
        <taxon>Ascomycota</taxon>
        <taxon>Pezizomycotina</taxon>
        <taxon>Sordariomycetes</taxon>
        <taxon>Xylariomycetidae</taxon>
        <taxon>Xylariales</taxon>
        <taxon>Diatrypaceae</taxon>
        <taxon>Diatrype</taxon>
    </lineage>
</organism>
<dbReference type="Pfam" id="PF00067">
    <property type="entry name" value="p450"/>
    <property type="match status" value="1"/>
</dbReference>
<evidence type="ECO:0000313" key="6">
    <source>
        <dbReference type="Proteomes" id="UP001320420"/>
    </source>
</evidence>
<dbReference type="InterPro" id="IPR050121">
    <property type="entry name" value="Cytochrome_P450_monoxygenase"/>
</dbReference>
<comment type="caution">
    <text evidence="5">The sequence shown here is derived from an EMBL/GenBank/DDBJ whole genome shotgun (WGS) entry which is preliminary data.</text>
</comment>
<dbReference type="GO" id="GO:0004497">
    <property type="term" value="F:monooxygenase activity"/>
    <property type="evidence" value="ECO:0007669"/>
    <property type="project" value="InterPro"/>
</dbReference>
<dbReference type="GO" id="GO:0020037">
    <property type="term" value="F:heme binding"/>
    <property type="evidence" value="ECO:0007669"/>
    <property type="project" value="InterPro"/>
</dbReference>
<dbReference type="PANTHER" id="PTHR24305">
    <property type="entry name" value="CYTOCHROME P450"/>
    <property type="match status" value="1"/>
</dbReference>
<protein>
    <recommendedName>
        <fullName evidence="7">Cytochrome P450</fullName>
    </recommendedName>
</protein>
<evidence type="ECO:0000256" key="4">
    <source>
        <dbReference type="ARBA" id="ARBA00023004"/>
    </source>
</evidence>
<evidence type="ECO:0008006" key="7">
    <source>
        <dbReference type="Google" id="ProtNLM"/>
    </source>
</evidence>
<keyword evidence="4" id="KW-0408">Iron</keyword>
<keyword evidence="2" id="KW-0349">Heme</keyword>
<dbReference type="SUPFAM" id="SSF48264">
    <property type="entry name" value="Cytochrome P450"/>
    <property type="match status" value="1"/>
</dbReference>
<dbReference type="GO" id="GO:0005506">
    <property type="term" value="F:iron ion binding"/>
    <property type="evidence" value="ECO:0007669"/>
    <property type="project" value="InterPro"/>
</dbReference>
<dbReference type="Gene3D" id="1.10.630.10">
    <property type="entry name" value="Cytochrome P450"/>
    <property type="match status" value="1"/>
</dbReference>
<dbReference type="Proteomes" id="UP001320420">
    <property type="component" value="Unassembled WGS sequence"/>
</dbReference>
<dbReference type="InterPro" id="IPR001128">
    <property type="entry name" value="Cyt_P450"/>
</dbReference>
<reference evidence="5 6" key="1">
    <citation type="submission" date="2024-02" db="EMBL/GenBank/DDBJ databases">
        <title>De novo assembly and annotation of 12 fungi associated with fruit tree decline syndrome in Ontario, Canada.</title>
        <authorList>
            <person name="Sulman M."/>
            <person name="Ellouze W."/>
            <person name="Ilyukhin E."/>
        </authorList>
    </citation>
    <scope>NUCLEOTIDE SEQUENCE [LARGE SCALE GENOMIC DNA]</scope>
    <source>
        <strain evidence="5 6">M11/M66-122</strain>
    </source>
</reference>
<sequence length="210" mass="23295">MALLLALVPALCAVLVCIRLVSNWASLRKAPGPCLAGFTDLWRAYHQYNGNLRQKLLDLHAKHGPIVRYGVRSISISDPEVINVVYGSRAGFVTADSYKVLVGIQNGKEVSSLVSTRDETKHGLLRRSVANAFTPSAVLDYEDCIDETIGELLDFVERKKTFDLAWTILWYTMDAAGRFAFGEPLGCLKAEDDVGGAIQLTRDRLNHWGW</sequence>
<dbReference type="EMBL" id="JAKJXP020000086">
    <property type="protein sequence ID" value="KAK7747813.1"/>
    <property type="molecule type" value="Genomic_DNA"/>
</dbReference>